<keyword evidence="4" id="KW-1185">Reference proteome</keyword>
<sequence>MASHVREDIDPNNYLQFDIIRDYPPHSMSLEVWRGLCRRWNTPGWLNKSMSGSRNRRSADISGKSSRHTSGSMGYAKRRARMKRKMNEEPNFKQIFLETHLTKECKQKLWDGDIDIYNLKELTFCTKRAEKVYRIYCSYRMVDLEAWVEEERNLIVSRLEEERDLLATRLDEERNAREELQKQYQEFMKNWRPPSN</sequence>
<dbReference type="Gramene" id="mRNA:HanXRQr2_Chr17g0788691">
    <property type="protein sequence ID" value="mRNA:HanXRQr2_Chr17g0788691"/>
    <property type="gene ID" value="HanXRQr2_Chr17g0788691"/>
</dbReference>
<feature type="region of interest" description="Disordered" evidence="2">
    <location>
        <begin position="50"/>
        <end position="80"/>
    </location>
</feature>
<feature type="coiled-coil region" evidence="1">
    <location>
        <begin position="156"/>
        <end position="190"/>
    </location>
</feature>
<name>A0A9K3GT04_HELAN</name>
<dbReference type="Pfam" id="PF03004">
    <property type="entry name" value="Transposase_24"/>
    <property type="match status" value="1"/>
</dbReference>
<dbReference type="AlphaFoldDB" id="A0A9K3GT04"/>
<reference evidence="3" key="1">
    <citation type="journal article" date="2017" name="Nature">
        <title>The sunflower genome provides insights into oil metabolism, flowering and Asterid evolution.</title>
        <authorList>
            <person name="Badouin H."/>
            <person name="Gouzy J."/>
            <person name="Grassa C.J."/>
            <person name="Murat F."/>
            <person name="Staton S.E."/>
            <person name="Cottret L."/>
            <person name="Lelandais-Briere C."/>
            <person name="Owens G.L."/>
            <person name="Carrere S."/>
            <person name="Mayjonade B."/>
            <person name="Legrand L."/>
            <person name="Gill N."/>
            <person name="Kane N.C."/>
            <person name="Bowers J.E."/>
            <person name="Hubner S."/>
            <person name="Bellec A."/>
            <person name="Berard A."/>
            <person name="Berges H."/>
            <person name="Blanchet N."/>
            <person name="Boniface M.C."/>
            <person name="Brunel D."/>
            <person name="Catrice O."/>
            <person name="Chaidir N."/>
            <person name="Claudel C."/>
            <person name="Donnadieu C."/>
            <person name="Faraut T."/>
            <person name="Fievet G."/>
            <person name="Helmstetter N."/>
            <person name="King M."/>
            <person name="Knapp S.J."/>
            <person name="Lai Z."/>
            <person name="Le Paslier M.C."/>
            <person name="Lippi Y."/>
            <person name="Lorenzon L."/>
            <person name="Mandel J.R."/>
            <person name="Marage G."/>
            <person name="Marchand G."/>
            <person name="Marquand E."/>
            <person name="Bret-Mestries E."/>
            <person name="Morien E."/>
            <person name="Nambeesan S."/>
            <person name="Nguyen T."/>
            <person name="Pegot-Espagnet P."/>
            <person name="Pouilly N."/>
            <person name="Raftis F."/>
            <person name="Sallet E."/>
            <person name="Schiex T."/>
            <person name="Thomas J."/>
            <person name="Vandecasteele C."/>
            <person name="Vares D."/>
            <person name="Vear F."/>
            <person name="Vautrin S."/>
            <person name="Crespi M."/>
            <person name="Mangin B."/>
            <person name="Burke J.M."/>
            <person name="Salse J."/>
            <person name="Munos S."/>
            <person name="Vincourt P."/>
            <person name="Rieseberg L.H."/>
            <person name="Langlade N.B."/>
        </authorList>
    </citation>
    <scope>NUCLEOTIDE SEQUENCE</scope>
    <source>
        <tissue evidence="3">Leaves</tissue>
    </source>
</reference>
<dbReference type="EMBL" id="MNCJ02000332">
    <property type="protein sequence ID" value="KAF5754211.1"/>
    <property type="molecule type" value="Genomic_DNA"/>
</dbReference>
<organism evidence="3 4">
    <name type="scientific">Helianthus annuus</name>
    <name type="common">Common sunflower</name>
    <dbReference type="NCBI Taxonomy" id="4232"/>
    <lineage>
        <taxon>Eukaryota</taxon>
        <taxon>Viridiplantae</taxon>
        <taxon>Streptophyta</taxon>
        <taxon>Embryophyta</taxon>
        <taxon>Tracheophyta</taxon>
        <taxon>Spermatophyta</taxon>
        <taxon>Magnoliopsida</taxon>
        <taxon>eudicotyledons</taxon>
        <taxon>Gunneridae</taxon>
        <taxon>Pentapetalae</taxon>
        <taxon>asterids</taxon>
        <taxon>campanulids</taxon>
        <taxon>Asterales</taxon>
        <taxon>Asteraceae</taxon>
        <taxon>Asteroideae</taxon>
        <taxon>Heliantheae alliance</taxon>
        <taxon>Heliantheae</taxon>
        <taxon>Helianthus</taxon>
    </lineage>
</organism>
<proteinExistence type="predicted"/>
<evidence type="ECO:0000256" key="2">
    <source>
        <dbReference type="SAM" id="MobiDB-lite"/>
    </source>
</evidence>
<reference evidence="3" key="2">
    <citation type="submission" date="2020-06" db="EMBL/GenBank/DDBJ databases">
        <title>Helianthus annuus Genome sequencing and assembly Release 2.</title>
        <authorList>
            <person name="Gouzy J."/>
            <person name="Langlade N."/>
            <person name="Munos S."/>
        </authorList>
    </citation>
    <scope>NUCLEOTIDE SEQUENCE</scope>
    <source>
        <tissue evidence="3">Leaves</tissue>
    </source>
</reference>
<protein>
    <submittedName>
        <fullName evidence="3">Transposase, Ptta/En/Spm, plant</fullName>
    </submittedName>
</protein>
<dbReference type="InterPro" id="IPR004252">
    <property type="entry name" value="Probable_transposase_24"/>
</dbReference>
<evidence type="ECO:0000256" key="1">
    <source>
        <dbReference type="SAM" id="Coils"/>
    </source>
</evidence>
<dbReference type="Proteomes" id="UP000215914">
    <property type="component" value="Unassembled WGS sequence"/>
</dbReference>
<accession>A0A9K3GT04</accession>
<keyword evidence="1" id="KW-0175">Coiled coil</keyword>
<evidence type="ECO:0000313" key="4">
    <source>
        <dbReference type="Proteomes" id="UP000215914"/>
    </source>
</evidence>
<comment type="caution">
    <text evidence="3">The sequence shown here is derived from an EMBL/GenBank/DDBJ whole genome shotgun (WGS) entry which is preliminary data.</text>
</comment>
<gene>
    <name evidence="3" type="ORF">HanXRQr2_Chr17g0788691</name>
</gene>
<evidence type="ECO:0000313" key="3">
    <source>
        <dbReference type="EMBL" id="KAF5754211.1"/>
    </source>
</evidence>